<reference evidence="3 4" key="1">
    <citation type="submission" date="2012-08" db="EMBL/GenBank/DDBJ databases">
        <title>Whole genome shotgun sequence of Austwickia chelonae NBRC 105200.</title>
        <authorList>
            <person name="Yoshida I."/>
            <person name="Hosoyama A."/>
            <person name="Tsuchikane K."/>
            <person name="Katsumata H."/>
            <person name="Ando Y."/>
            <person name="Ohji S."/>
            <person name="Hamada M."/>
            <person name="Tamura T."/>
            <person name="Yamazoe A."/>
            <person name="Yamazaki S."/>
            <person name="Fujita N."/>
        </authorList>
    </citation>
    <scope>NUCLEOTIDE SEQUENCE [LARGE SCALE GENOMIC DNA]</scope>
    <source>
        <strain evidence="3 4">NBRC 105200</strain>
    </source>
</reference>
<evidence type="ECO:0000256" key="1">
    <source>
        <dbReference type="SAM" id="Phobius"/>
    </source>
</evidence>
<protein>
    <recommendedName>
        <fullName evidence="2">Protein-glutamine gamma-glutamyltransferase-like C-terminal domain-containing protein</fullName>
    </recommendedName>
</protein>
<dbReference type="STRING" id="100225.SAMN05421595_1920"/>
<dbReference type="eggNOG" id="ENOG5032ZJV">
    <property type="taxonomic scope" value="Bacteria"/>
</dbReference>
<dbReference type="Pfam" id="PF13559">
    <property type="entry name" value="DUF4129"/>
    <property type="match status" value="1"/>
</dbReference>
<keyword evidence="4" id="KW-1185">Reference proteome</keyword>
<keyword evidence="1" id="KW-0472">Membrane</keyword>
<feature type="transmembrane region" description="Helical" evidence="1">
    <location>
        <begin position="65"/>
        <end position="86"/>
    </location>
</feature>
<feature type="domain" description="Protein-glutamine gamma-glutamyltransferase-like C-terminal" evidence="2">
    <location>
        <begin position="136"/>
        <end position="202"/>
    </location>
</feature>
<dbReference type="InterPro" id="IPR025403">
    <property type="entry name" value="TgpA-like_C"/>
</dbReference>
<sequence>MNLPLWSALAMIDPSPDEARRWAQEELAKPAYQEPWLMHFARMLYTWLIDLLNELFSFGGGQSPVHPVVTTLAVLLVVATIIVLFARTRMRDKPEAEPEPDTDQAVLPFAPLSAAEYRARAQSALADDPRTAAMEAYRAIAAGLQERHVVDVDPGRTAREFANEAATAYPTCEAGCGSAVTTFEAACYGGLVPERTAVEQILTLESRMRAEKPVLHRSDAEMTPLGVPR</sequence>
<accession>K6UKY4</accession>
<dbReference type="RefSeq" id="WP_006501537.1">
    <property type="nucleotide sequence ID" value="NZ_BAGZ01000003.1"/>
</dbReference>
<gene>
    <name evidence="3" type="ORF">AUCHE_03_00030</name>
</gene>
<dbReference type="AlphaFoldDB" id="K6UKY4"/>
<dbReference type="EMBL" id="BAGZ01000003">
    <property type="protein sequence ID" value="GAB76786.1"/>
    <property type="molecule type" value="Genomic_DNA"/>
</dbReference>
<name>K6UKY4_9MICO</name>
<keyword evidence="1" id="KW-0812">Transmembrane</keyword>
<proteinExistence type="predicted"/>
<evidence type="ECO:0000313" key="3">
    <source>
        <dbReference type="EMBL" id="GAB76786.1"/>
    </source>
</evidence>
<keyword evidence="1" id="KW-1133">Transmembrane helix</keyword>
<organism evidence="3 4">
    <name type="scientific">Austwickia chelonae NBRC 105200</name>
    <dbReference type="NCBI Taxonomy" id="1184607"/>
    <lineage>
        <taxon>Bacteria</taxon>
        <taxon>Bacillati</taxon>
        <taxon>Actinomycetota</taxon>
        <taxon>Actinomycetes</taxon>
        <taxon>Micrococcales</taxon>
        <taxon>Dermatophilaceae</taxon>
        <taxon>Austwickia</taxon>
    </lineage>
</organism>
<dbReference type="OrthoDB" id="3389322at2"/>
<evidence type="ECO:0000313" key="4">
    <source>
        <dbReference type="Proteomes" id="UP000008495"/>
    </source>
</evidence>
<evidence type="ECO:0000259" key="2">
    <source>
        <dbReference type="Pfam" id="PF13559"/>
    </source>
</evidence>
<dbReference type="Proteomes" id="UP000008495">
    <property type="component" value="Unassembled WGS sequence"/>
</dbReference>
<comment type="caution">
    <text evidence="3">The sequence shown here is derived from an EMBL/GenBank/DDBJ whole genome shotgun (WGS) entry which is preliminary data.</text>
</comment>